<reference evidence="8" key="1">
    <citation type="submission" date="2022-12" db="EMBL/GenBank/DDBJ databases">
        <title>Chromosome-level genome assembly of the bean flower thrips Megalurothrips usitatus.</title>
        <authorList>
            <person name="Ma L."/>
            <person name="Liu Q."/>
            <person name="Li H."/>
            <person name="Cai W."/>
        </authorList>
    </citation>
    <scope>NUCLEOTIDE SEQUENCE</scope>
    <source>
        <strain evidence="8">Cailab_2022a</strain>
    </source>
</reference>
<name>A0AAV7XRZ0_9NEOP</name>
<dbReference type="InterPro" id="IPR008145">
    <property type="entry name" value="GK/Ca_channel_bsu"/>
</dbReference>
<dbReference type="InterPro" id="IPR027417">
    <property type="entry name" value="P-loop_NTPase"/>
</dbReference>
<evidence type="ECO:0000259" key="6">
    <source>
        <dbReference type="PROSITE" id="PS50052"/>
    </source>
</evidence>
<feature type="compositionally biased region" description="Acidic residues" evidence="4">
    <location>
        <begin position="9"/>
        <end position="22"/>
    </location>
</feature>
<dbReference type="InterPro" id="IPR020590">
    <property type="entry name" value="Guanylate_kinase_CS"/>
</dbReference>
<comment type="similarity">
    <text evidence="1">Belongs to the MAGUK family.</text>
</comment>
<dbReference type="PANTHER" id="PTHR23122">
    <property type="entry name" value="MEMBRANE-ASSOCIATED GUANYLATE KINASE MAGUK"/>
    <property type="match status" value="1"/>
</dbReference>
<evidence type="ECO:0000259" key="5">
    <source>
        <dbReference type="PROSITE" id="PS50002"/>
    </source>
</evidence>
<dbReference type="Pfam" id="PF00625">
    <property type="entry name" value="Guanylate_kin"/>
    <property type="match status" value="1"/>
</dbReference>
<dbReference type="CDD" id="cd12035">
    <property type="entry name" value="SH3_MPP1-like"/>
    <property type="match status" value="1"/>
</dbReference>
<gene>
    <name evidence="8" type="ORF">ONE63_005981</name>
</gene>
<dbReference type="PROSITE" id="PS50002">
    <property type="entry name" value="SH3"/>
    <property type="match status" value="1"/>
</dbReference>
<dbReference type="FunFam" id="2.30.42.10:FF:000016">
    <property type="entry name" value="peripheral plasma membrane protein CASK isoform X2"/>
    <property type="match status" value="1"/>
</dbReference>
<evidence type="ECO:0008006" key="10">
    <source>
        <dbReference type="Google" id="ProtNLM"/>
    </source>
</evidence>
<feature type="region of interest" description="Disordered" evidence="4">
    <location>
        <begin position="219"/>
        <end position="238"/>
    </location>
</feature>
<dbReference type="SUPFAM" id="SSF50156">
    <property type="entry name" value="PDZ domain-like"/>
    <property type="match status" value="1"/>
</dbReference>
<dbReference type="PROSITE" id="PS00856">
    <property type="entry name" value="GUANYLATE_KINASE_1"/>
    <property type="match status" value="1"/>
</dbReference>
<dbReference type="InterPro" id="IPR001478">
    <property type="entry name" value="PDZ"/>
</dbReference>
<dbReference type="InterPro" id="IPR036028">
    <property type="entry name" value="SH3-like_dom_sf"/>
</dbReference>
<sequence length="473" mass="53300">MNLPYLNGEGDELEGEDGDDPGMDNVTRVRLVQFQKNTDEPMGITLKMNEDGKCIVARIMHGGMIHRQATLHVGDEIREINGLPVANQTVATLQKILREARGSVTFKIVPSYRSAPPPCELFRIKPPPVLGSASSCHGQYCKEIFVRAQFDYDPLDDDLIPCAQAGISFKVGDILQIINKEDHNWWQARRDCSGGSAGLIPSPELQEWRAACSAVEKSKHEQERGSGPGCASHRDGCDSSTVNCSIFGRKKKQYKDKYLAKHNAVFDQLDLVTYEEVVKLPTAFPRRTLVLLGAHGVGRRHIKNTLIAKHPDQYAYPIPHTTRPPRPDEENGRNYYFVSHDEMMTDIAANEYLEYGTHEDAMYGTKLETIRKIHQEGRVAILDVEPQALKILRTREFAPYVVFIAAPLLHNMADYDGSLERLAKESDLLRQAYGHLFDLTIVNNDIEETISALERAIERVHSTPQWIPVAWVY</sequence>
<dbReference type="InterPro" id="IPR008144">
    <property type="entry name" value="Guanylate_kin-like_dom"/>
</dbReference>
<dbReference type="EMBL" id="JAPTSV010000003">
    <property type="protein sequence ID" value="KAJ1529173.1"/>
    <property type="molecule type" value="Genomic_DNA"/>
</dbReference>
<evidence type="ECO:0000259" key="7">
    <source>
        <dbReference type="PROSITE" id="PS50106"/>
    </source>
</evidence>
<dbReference type="AlphaFoldDB" id="A0AAV7XRZ0"/>
<dbReference type="SMART" id="SM00072">
    <property type="entry name" value="GuKc"/>
    <property type="match status" value="1"/>
</dbReference>
<protein>
    <recommendedName>
        <fullName evidence="10">Peripheral plasma membrane protein CASK</fullName>
    </recommendedName>
</protein>
<dbReference type="Gene3D" id="2.30.42.10">
    <property type="match status" value="1"/>
</dbReference>
<dbReference type="GO" id="GO:0019098">
    <property type="term" value="P:reproductive behavior"/>
    <property type="evidence" value="ECO:0007669"/>
    <property type="project" value="UniProtKB-ARBA"/>
</dbReference>
<evidence type="ECO:0000256" key="3">
    <source>
        <dbReference type="PROSITE-ProRule" id="PRU00192"/>
    </source>
</evidence>
<feature type="domain" description="Guanylate kinase-like" evidence="6">
    <location>
        <begin position="286"/>
        <end position="458"/>
    </location>
</feature>
<evidence type="ECO:0000313" key="9">
    <source>
        <dbReference type="Proteomes" id="UP001075354"/>
    </source>
</evidence>
<evidence type="ECO:0000256" key="2">
    <source>
        <dbReference type="ARBA" id="ARBA00022443"/>
    </source>
</evidence>
<keyword evidence="9" id="KW-1185">Reference proteome</keyword>
<evidence type="ECO:0000313" key="8">
    <source>
        <dbReference type="EMBL" id="KAJ1529173.1"/>
    </source>
</evidence>
<evidence type="ECO:0000256" key="1">
    <source>
        <dbReference type="ARBA" id="ARBA00007014"/>
    </source>
</evidence>
<dbReference type="PROSITE" id="PS50052">
    <property type="entry name" value="GUANYLATE_KINASE_2"/>
    <property type="match status" value="1"/>
</dbReference>
<dbReference type="Proteomes" id="UP001075354">
    <property type="component" value="Chromosome 3"/>
</dbReference>
<comment type="caution">
    <text evidence="8">The sequence shown here is derived from an EMBL/GenBank/DDBJ whole genome shotgun (WGS) entry which is preliminary data.</text>
</comment>
<dbReference type="Pfam" id="PF00018">
    <property type="entry name" value="SH3_1"/>
    <property type="match status" value="1"/>
</dbReference>
<evidence type="ECO:0000256" key="4">
    <source>
        <dbReference type="SAM" id="MobiDB-lite"/>
    </source>
</evidence>
<dbReference type="Gene3D" id="3.40.50.300">
    <property type="entry name" value="P-loop containing nucleotide triphosphate hydrolases"/>
    <property type="match status" value="1"/>
</dbReference>
<organism evidence="8 9">
    <name type="scientific">Megalurothrips usitatus</name>
    <name type="common">bean blossom thrips</name>
    <dbReference type="NCBI Taxonomy" id="439358"/>
    <lineage>
        <taxon>Eukaryota</taxon>
        <taxon>Metazoa</taxon>
        <taxon>Ecdysozoa</taxon>
        <taxon>Arthropoda</taxon>
        <taxon>Hexapoda</taxon>
        <taxon>Insecta</taxon>
        <taxon>Pterygota</taxon>
        <taxon>Neoptera</taxon>
        <taxon>Paraneoptera</taxon>
        <taxon>Thysanoptera</taxon>
        <taxon>Terebrantia</taxon>
        <taxon>Thripoidea</taxon>
        <taxon>Thripidae</taxon>
        <taxon>Megalurothrips</taxon>
    </lineage>
</organism>
<feature type="domain" description="PDZ" evidence="7">
    <location>
        <begin position="31"/>
        <end position="112"/>
    </location>
</feature>
<accession>A0AAV7XRZ0</accession>
<dbReference type="SUPFAM" id="SSF52540">
    <property type="entry name" value="P-loop containing nucleoside triphosphate hydrolases"/>
    <property type="match status" value="1"/>
</dbReference>
<dbReference type="SMART" id="SM00228">
    <property type="entry name" value="PDZ"/>
    <property type="match status" value="1"/>
</dbReference>
<dbReference type="InterPro" id="IPR001452">
    <property type="entry name" value="SH3_domain"/>
</dbReference>
<feature type="domain" description="SH3" evidence="5">
    <location>
        <begin position="141"/>
        <end position="210"/>
    </location>
</feature>
<dbReference type="CDD" id="cd10831">
    <property type="entry name" value="PDZ_CASK-like"/>
    <property type="match status" value="1"/>
</dbReference>
<dbReference type="CDD" id="cd00071">
    <property type="entry name" value="GMPK"/>
    <property type="match status" value="1"/>
</dbReference>
<dbReference type="SMART" id="SM00326">
    <property type="entry name" value="SH3"/>
    <property type="match status" value="1"/>
</dbReference>
<dbReference type="PROSITE" id="PS50106">
    <property type="entry name" value="PDZ"/>
    <property type="match status" value="1"/>
</dbReference>
<keyword evidence="2 3" id="KW-0728">SH3 domain</keyword>
<dbReference type="InterPro" id="IPR050716">
    <property type="entry name" value="MAGUK"/>
</dbReference>
<dbReference type="SUPFAM" id="SSF50044">
    <property type="entry name" value="SH3-domain"/>
    <property type="match status" value="1"/>
</dbReference>
<dbReference type="FunFam" id="3.40.50.300:FF:000146">
    <property type="entry name" value="MAGUK p55 subfamily member 6 isoform X1"/>
    <property type="match status" value="1"/>
</dbReference>
<dbReference type="InterPro" id="IPR036034">
    <property type="entry name" value="PDZ_sf"/>
</dbReference>
<proteinExistence type="inferred from homology"/>
<feature type="region of interest" description="Disordered" evidence="4">
    <location>
        <begin position="1"/>
        <end position="23"/>
    </location>
</feature>
<dbReference type="Pfam" id="PF00595">
    <property type="entry name" value="PDZ"/>
    <property type="match status" value="1"/>
</dbReference>
<dbReference type="Gene3D" id="2.30.30.40">
    <property type="entry name" value="SH3 Domains"/>
    <property type="match status" value="1"/>
</dbReference>